<dbReference type="OrthoDB" id="5279705at2759"/>
<gene>
    <name evidence="2" type="ORF">PV09_03923</name>
</gene>
<reference evidence="2 3" key="1">
    <citation type="submission" date="2015-01" db="EMBL/GenBank/DDBJ databases">
        <title>The Genome Sequence of Ochroconis gallopava CBS43764.</title>
        <authorList>
            <consortium name="The Broad Institute Genomics Platform"/>
            <person name="Cuomo C."/>
            <person name="de Hoog S."/>
            <person name="Gorbushina A."/>
            <person name="Stielow B."/>
            <person name="Teixiera M."/>
            <person name="Abouelleil A."/>
            <person name="Chapman S.B."/>
            <person name="Priest M."/>
            <person name="Young S.K."/>
            <person name="Wortman J."/>
            <person name="Nusbaum C."/>
            <person name="Birren B."/>
        </authorList>
    </citation>
    <scope>NUCLEOTIDE SEQUENCE [LARGE SCALE GENOMIC DNA]</scope>
    <source>
        <strain evidence="2 3">CBS 43764</strain>
    </source>
</reference>
<dbReference type="STRING" id="253628.A0A0D2AFY0"/>
<name>A0A0D2AFY0_9PEZI</name>
<proteinExistence type="predicted"/>
<feature type="region of interest" description="Disordered" evidence="1">
    <location>
        <begin position="1"/>
        <end position="95"/>
    </location>
</feature>
<keyword evidence="3" id="KW-1185">Reference proteome</keyword>
<sequence length="263" mass="30461">MLATAWPSFGNTTARTSPSAHQYLPSRPSPLSPRNANACPRPQFWGVRMTAMSSDTRSNTSASSSENETPFSKRDVKPNPLLKKARQTPDEARERRRDMFMKKVERGREEKQWKGRSDQILRSDYIARRRRWEEERNREALRFFPDYEDEELPSASSVQQADAVPWPGTPRLVAQPDDEQQVDAIAQMEEEELRALLEMQEQHDADAQVHEYDIPSSPTRYGSDEEDYDEIFMELVSSQHDNEARVSAQAQRQHEDAEMMDML</sequence>
<dbReference type="AlphaFoldDB" id="A0A0D2AFY0"/>
<dbReference type="RefSeq" id="XP_016215279.1">
    <property type="nucleotide sequence ID" value="XM_016357190.1"/>
</dbReference>
<feature type="region of interest" description="Disordered" evidence="1">
    <location>
        <begin position="240"/>
        <end position="263"/>
    </location>
</feature>
<evidence type="ECO:0000256" key="1">
    <source>
        <dbReference type="SAM" id="MobiDB-lite"/>
    </source>
</evidence>
<organism evidence="2 3">
    <name type="scientific">Verruconis gallopava</name>
    <dbReference type="NCBI Taxonomy" id="253628"/>
    <lineage>
        <taxon>Eukaryota</taxon>
        <taxon>Fungi</taxon>
        <taxon>Dikarya</taxon>
        <taxon>Ascomycota</taxon>
        <taxon>Pezizomycotina</taxon>
        <taxon>Dothideomycetes</taxon>
        <taxon>Pleosporomycetidae</taxon>
        <taxon>Venturiales</taxon>
        <taxon>Sympoventuriaceae</taxon>
        <taxon>Verruconis</taxon>
    </lineage>
</organism>
<feature type="compositionally biased region" description="Low complexity" evidence="1">
    <location>
        <begin position="53"/>
        <end position="69"/>
    </location>
</feature>
<feature type="compositionally biased region" description="Polar residues" evidence="1">
    <location>
        <begin position="9"/>
        <end position="20"/>
    </location>
</feature>
<dbReference type="Proteomes" id="UP000053259">
    <property type="component" value="Unassembled WGS sequence"/>
</dbReference>
<dbReference type="EMBL" id="KN847538">
    <property type="protein sequence ID" value="KIW05410.1"/>
    <property type="molecule type" value="Genomic_DNA"/>
</dbReference>
<accession>A0A0D2AFY0</accession>
<evidence type="ECO:0000313" key="2">
    <source>
        <dbReference type="EMBL" id="KIW05410.1"/>
    </source>
</evidence>
<dbReference type="VEuPathDB" id="FungiDB:PV09_03923"/>
<dbReference type="HOGENOM" id="CLU_1128887_0_0_1"/>
<protein>
    <submittedName>
        <fullName evidence="2">Uncharacterized protein</fullName>
    </submittedName>
</protein>
<dbReference type="InParanoid" id="A0A0D2AFY0"/>
<evidence type="ECO:0000313" key="3">
    <source>
        <dbReference type="Proteomes" id="UP000053259"/>
    </source>
</evidence>
<dbReference type="GeneID" id="27311896"/>